<accession>A0A437AN52</accession>
<evidence type="ECO:0000313" key="2">
    <source>
        <dbReference type="EMBL" id="RVD92488.1"/>
    </source>
</evidence>
<dbReference type="Proteomes" id="UP000282876">
    <property type="component" value="Unassembled WGS sequence"/>
</dbReference>
<dbReference type="AlphaFoldDB" id="A0A437AN52"/>
<feature type="transmembrane region" description="Helical" evidence="1">
    <location>
        <begin position="32"/>
        <end position="54"/>
    </location>
</feature>
<sequence length="101" mass="11950">VYLRIPDKYFLLVFMGMMVDLAASFYEKYEVHFLKMISVSAILFNLVLSLSYLCINFKFMETSGGLRMLFDIFRLIIYLCYSLLDHYFFNSGLKEFFGVIT</sequence>
<dbReference type="EMBL" id="RCSS01000205">
    <property type="protein sequence ID" value="RVD92488.1"/>
    <property type="molecule type" value="Genomic_DNA"/>
</dbReference>
<proteinExistence type="predicted"/>
<feature type="non-terminal residue" evidence="2">
    <location>
        <position position="1"/>
    </location>
</feature>
<evidence type="ECO:0000313" key="3">
    <source>
        <dbReference type="Proteomes" id="UP000282876"/>
    </source>
</evidence>
<dbReference type="VEuPathDB" id="MicrosporidiaDB:TUBRATIS_10080"/>
<comment type="caution">
    <text evidence="2">The sequence shown here is derived from an EMBL/GenBank/DDBJ whole genome shotgun (WGS) entry which is preliminary data.</text>
</comment>
<evidence type="ECO:0000256" key="1">
    <source>
        <dbReference type="SAM" id="Phobius"/>
    </source>
</evidence>
<name>A0A437AN52_9MICR</name>
<keyword evidence="1" id="KW-0812">Transmembrane</keyword>
<reference evidence="2 3" key="1">
    <citation type="submission" date="2018-10" db="EMBL/GenBank/DDBJ databases">
        <title>Draft genome sequence of the microsporidian Tubulinosema ratisbonensis.</title>
        <authorList>
            <person name="Polonais V."/>
            <person name="Peyretaillade E."/>
            <person name="Niehus S."/>
            <person name="Wawrzyniak I."/>
            <person name="Franchet A."/>
            <person name="Gaspin C."/>
            <person name="Reichstadt M."/>
            <person name="Belser C."/>
            <person name="Labadie K."/>
            <person name="Delbac F."/>
            <person name="Ferrandon D."/>
        </authorList>
    </citation>
    <scope>NUCLEOTIDE SEQUENCE [LARGE SCALE GENOMIC DNA]</scope>
    <source>
        <strain evidence="2 3">Franzen</strain>
    </source>
</reference>
<feature type="transmembrane region" description="Helical" evidence="1">
    <location>
        <begin position="66"/>
        <end position="84"/>
    </location>
</feature>
<keyword evidence="1" id="KW-1133">Transmembrane helix</keyword>
<gene>
    <name evidence="2" type="ORF">TUBRATIS_10080</name>
</gene>
<protein>
    <submittedName>
        <fullName evidence="2">Uncharacterized protein</fullName>
    </submittedName>
</protein>
<dbReference type="OrthoDB" id="2197311at2759"/>
<keyword evidence="3" id="KW-1185">Reference proteome</keyword>
<organism evidence="2 3">
    <name type="scientific">Tubulinosema ratisbonensis</name>
    <dbReference type="NCBI Taxonomy" id="291195"/>
    <lineage>
        <taxon>Eukaryota</taxon>
        <taxon>Fungi</taxon>
        <taxon>Fungi incertae sedis</taxon>
        <taxon>Microsporidia</taxon>
        <taxon>Tubulinosematoidea</taxon>
        <taxon>Tubulinosematidae</taxon>
        <taxon>Tubulinosema</taxon>
    </lineage>
</organism>
<keyword evidence="1" id="KW-0472">Membrane</keyword>
<feature type="transmembrane region" description="Helical" evidence="1">
    <location>
        <begin position="9"/>
        <end position="26"/>
    </location>
</feature>